<keyword evidence="2" id="KW-0285">Flavoprotein</keyword>
<name>A0ABX6P7M9_9BURK</name>
<dbReference type="EMBL" id="CP053418">
    <property type="protein sequence ID" value="QJW85358.1"/>
    <property type="molecule type" value="Genomic_DNA"/>
</dbReference>
<reference evidence="6 7" key="1">
    <citation type="submission" date="2020-05" db="EMBL/GenBank/DDBJ databases">
        <title>Ramlibacter rhizophilus sp. nov., isolated from rhizosphere soil of national flower Mugunghwa from South Korea.</title>
        <authorList>
            <person name="Zheng-Fei Y."/>
            <person name="Huan T."/>
        </authorList>
    </citation>
    <scope>NUCLEOTIDE SEQUENCE [LARGE SCALE GENOMIC DNA]</scope>
    <source>
        <strain evidence="6 7">H242</strain>
    </source>
</reference>
<dbReference type="Proteomes" id="UP000500826">
    <property type="component" value="Chromosome"/>
</dbReference>
<evidence type="ECO:0000259" key="5">
    <source>
        <dbReference type="Pfam" id="PF01494"/>
    </source>
</evidence>
<accession>A0ABX6P7M9</accession>
<dbReference type="InterPro" id="IPR002938">
    <property type="entry name" value="FAD-bd"/>
</dbReference>
<dbReference type="PANTHER" id="PTHR43004:SF19">
    <property type="entry name" value="BINDING MONOOXYGENASE, PUTATIVE (JCVI)-RELATED"/>
    <property type="match status" value="1"/>
</dbReference>
<evidence type="ECO:0000256" key="2">
    <source>
        <dbReference type="ARBA" id="ARBA00022630"/>
    </source>
</evidence>
<feature type="region of interest" description="Disordered" evidence="4">
    <location>
        <begin position="54"/>
        <end position="76"/>
    </location>
</feature>
<evidence type="ECO:0000256" key="4">
    <source>
        <dbReference type="SAM" id="MobiDB-lite"/>
    </source>
</evidence>
<reference evidence="6 7" key="2">
    <citation type="submission" date="2020-05" db="EMBL/GenBank/DDBJ databases">
        <authorList>
            <person name="Khan S.A."/>
            <person name="Jeon C.O."/>
            <person name="Chun B.H."/>
        </authorList>
    </citation>
    <scope>NUCLEOTIDE SEQUENCE [LARGE SCALE GENOMIC DNA]</scope>
    <source>
        <strain evidence="6 7">H242</strain>
    </source>
</reference>
<dbReference type="SUPFAM" id="SSF51905">
    <property type="entry name" value="FAD/NAD(P)-binding domain"/>
    <property type="match status" value="1"/>
</dbReference>
<keyword evidence="3" id="KW-0274">FAD</keyword>
<sequence length="76" mass="8515">MRPAAAIALGRCGVRALLVEKHPSTSFHPRGHVVSARTMEILRTRGLEDAVRARGIPHDRNQGGRFRADRRGRVHR</sequence>
<keyword evidence="7" id="KW-1185">Reference proteome</keyword>
<dbReference type="PANTHER" id="PTHR43004">
    <property type="entry name" value="TRK SYSTEM POTASSIUM UPTAKE PROTEIN"/>
    <property type="match status" value="1"/>
</dbReference>
<dbReference type="Pfam" id="PF01494">
    <property type="entry name" value="FAD_binding_3"/>
    <property type="match status" value="1"/>
</dbReference>
<dbReference type="InterPro" id="IPR036188">
    <property type="entry name" value="FAD/NAD-bd_sf"/>
</dbReference>
<organism evidence="6 7">
    <name type="scientific">Ramlibacter terrae</name>
    <dbReference type="NCBI Taxonomy" id="2732511"/>
    <lineage>
        <taxon>Bacteria</taxon>
        <taxon>Pseudomonadati</taxon>
        <taxon>Pseudomonadota</taxon>
        <taxon>Betaproteobacteria</taxon>
        <taxon>Burkholderiales</taxon>
        <taxon>Comamonadaceae</taxon>
        <taxon>Ramlibacter</taxon>
    </lineage>
</organism>
<protein>
    <recommendedName>
        <fullName evidence="5">FAD-binding domain-containing protein</fullName>
    </recommendedName>
</protein>
<evidence type="ECO:0000313" key="7">
    <source>
        <dbReference type="Proteomes" id="UP000500826"/>
    </source>
</evidence>
<gene>
    <name evidence="6" type="ORF">HK414_24190</name>
</gene>
<dbReference type="Gene3D" id="3.50.50.60">
    <property type="entry name" value="FAD/NAD(P)-binding domain"/>
    <property type="match status" value="1"/>
</dbReference>
<feature type="domain" description="FAD-binding" evidence="5">
    <location>
        <begin position="5"/>
        <end position="62"/>
    </location>
</feature>
<evidence type="ECO:0000256" key="3">
    <source>
        <dbReference type="ARBA" id="ARBA00022827"/>
    </source>
</evidence>
<proteinExistence type="predicted"/>
<comment type="cofactor">
    <cofactor evidence="1">
        <name>FAD</name>
        <dbReference type="ChEBI" id="CHEBI:57692"/>
    </cofactor>
</comment>
<evidence type="ECO:0000313" key="6">
    <source>
        <dbReference type="EMBL" id="QJW85358.1"/>
    </source>
</evidence>
<evidence type="ECO:0000256" key="1">
    <source>
        <dbReference type="ARBA" id="ARBA00001974"/>
    </source>
</evidence>
<dbReference type="InterPro" id="IPR050641">
    <property type="entry name" value="RIFMO-like"/>
</dbReference>